<evidence type="ECO:0000313" key="2">
    <source>
        <dbReference type="Proteomes" id="UP000053732"/>
    </source>
</evidence>
<dbReference type="AlphaFoldDB" id="A0A0G4P0E2"/>
<protein>
    <submittedName>
        <fullName evidence="1">Str. FM013</fullName>
    </submittedName>
</protein>
<reference evidence="1 2" key="1">
    <citation type="journal article" date="2014" name="Nat. Commun.">
        <title>Multiple recent horizontal transfers of a large genomic region in cheese making fungi.</title>
        <authorList>
            <person name="Cheeseman K."/>
            <person name="Ropars J."/>
            <person name="Renault P."/>
            <person name="Dupont J."/>
            <person name="Gouzy J."/>
            <person name="Branca A."/>
            <person name="Abraham A.L."/>
            <person name="Ceppi M."/>
            <person name="Conseiller E."/>
            <person name="Debuchy R."/>
            <person name="Malagnac F."/>
            <person name="Goarin A."/>
            <person name="Silar P."/>
            <person name="Lacoste S."/>
            <person name="Sallet E."/>
            <person name="Bensimon A."/>
            <person name="Giraud T."/>
            <person name="Brygoo Y."/>
        </authorList>
    </citation>
    <scope>NUCLEOTIDE SEQUENCE [LARGE SCALE GENOMIC DNA]</scope>
    <source>
        <strain evidence="2">FM 013</strain>
    </source>
</reference>
<keyword evidence="2" id="KW-1185">Reference proteome</keyword>
<name>A0A0G4P0E2_PENC3</name>
<sequence>MQFPHFWSINYRSKVLAAAFIPRTKDTTFPTSLNLAIVSHLSP</sequence>
<proteinExistence type="predicted"/>
<dbReference type="Proteomes" id="UP000053732">
    <property type="component" value="Unassembled WGS sequence"/>
</dbReference>
<organism evidence="1 2">
    <name type="scientific">Penicillium camemberti (strain FM 013)</name>
    <dbReference type="NCBI Taxonomy" id="1429867"/>
    <lineage>
        <taxon>Eukaryota</taxon>
        <taxon>Fungi</taxon>
        <taxon>Dikarya</taxon>
        <taxon>Ascomycota</taxon>
        <taxon>Pezizomycotina</taxon>
        <taxon>Eurotiomycetes</taxon>
        <taxon>Eurotiomycetidae</taxon>
        <taxon>Eurotiales</taxon>
        <taxon>Aspergillaceae</taxon>
        <taxon>Penicillium</taxon>
    </lineage>
</organism>
<evidence type="ECO:0000313" key="1">
    <source>
        <dbReference type="EMBL" id="CRL19758.1"/>
    </source>
</evidence>
<gene>
    <name evidence="1" type="ORF">PCAMFM013_S003g000549</name>
</gene>
<accession>A0A0G4P0E2</accession>
<dbReference type="EMBL" id="HG793136">
    <property type="protein sequence ID" value="CRL19758.1"/>
    <property type="molecule type" value="Genomic_DNA"/>
</dbReference>